<dbReference type="AlphaFoldDB" id="A0A1B5L5K3"/>
<name>A0A1B5L5K3_USTVR</name>
<proteinExistence type="predicted"/>
<reference evidence="2" key="1">
    <citation type="journal article" date="2016" name="Genome Announc.">
        <title>Genome sequence of Ustilaginoidea virens IPU010, a rice pathogenic fungus causing false smut.</title>
        <authorList>
            <person name="Kumagai T."/>
            <person name="Ishii T."/>
            <person name="Terai G."/>
            <person name="Umemura M."/>
            <person name="Machida M."/>
            <person name="Asai K."/>
        </authorList>
    </citation>
    <scope>NUCLEOTIDE SEQUENCE [LARGE SCALE GENOMIC DNA]</scope>
    <source>
        <strain evidence="2">IPU010</strain>
    </source>
</reference>
<evidence type="ECO:0000313" key="2">
    <source>
        <dbReference type="Proteomes" id="UP000054053"/>
    </source>
</evidence>
<comment type="caution">
    <text evidence="1">The sequence shown here is derived from an EMBL/GenBank/DDBJ whole genome shotgun (WGS) entry which is preliminary data.</text>
</comment>
<protein>
    <submittedName>
        <fullName evidence="1">Uncharacterized protein</fullName>
    </submittedName>
</protein>
<evidence type="ECO:0000313" key="1">
    <source>
        <dbReference type="EMBL" id="GAO18841.1"/>
    </source>
</evidence>
<sequence>MTAHTGEQPDCATLANNFQEIGDQIERFQNIPAFNNGALILERLDQLMHEITSFRQEVRSQFTAIDAKFEAMDAKFQAMDAKFQAIRILGELGEPVPKSLEEKRKRLALAFGLDSKLAIKTE</sequence>
<accession>A0A1B5L5K3</accession>
<dbReference type="Proteomes" id="UP000054053">
    <property type="component" value="Unassembled WGS sequence"/>
</dbReference>
<dbReference type="EMBL" id="BBTG02000060">
    <property type="protein sequence ID" value="GAO18841.1"/>
    <property type="molecule type" value="Genomic_DNA"/>
</dbReference>
<gene>
    <name evidence="1" type="ORF">UVI_02059620</name>
</gene>
<organism evidence="1 2">
    <name type="scientific">Ustilaginoidea virens</name>
    <name type="common">Rice false smut fungus</name>
    <name type="synonym">Villosiclava virens</name>
    <dbReference type="NCBI Taxonomy" id="1159556"/>
    <lineage>
        <taxon>Eukaryota</taxon>
        <taxon>Fungi</taxon>
        <taxon>Dikarya</taxon>
        <taxon>Ascomycota</taxon>
        <taxon>Pezizomycotina</taxon>
        <taxon>Sordariomycetes</taxon>
        <taxon>Hypocreomycetidae</taxon>
        <taxon>Hypocreales</taxon>
        <taxon>Clavicipitaceae</taxon>
        <taxon>Ustilaginoidea</taxon>
    </lineage>
</organism>